<dbReference type="EMBL" id="JBEUOH010000014">
    <property type="protein sequence ID" value="KAL0879683.1"/>
    <property type="molecule type" value="Genomic_DNA"/>
</dbReference>
<evidence type="ECO:0000256" key="1">
    <source>
        <dbReference type="ARBA" id="ARBA00004123"/>
    </source>
</evidence>
<reference evidence="4 5" key="1">
    <citation type="submission" date="2024-06" db="EMBL/GenBank/DDBJ databases">
        <title>A chromosome-level genome assembly of beet webworm, Loxostege sticticalis.</title>
        <authorList>
            <person name="Zhang Y."/>
        </authorList>
    </citation>
    <scope>NUCLEOTIDE SEQUENCE [LARGE SCALE GENOMIC DNA]</scope>
    <source>
        <strain evidence="4">AQ026</strain>
        <tissue evidence="4">Whole body</tissue>
    </source>
</reference>
<dbReference type="Gene3D" id="1.10.10.60">
    <property type="entry name" value="Homeodomain-like"/>
    <property type="match status" value="1"/>
</dbReference>
<feature type="domain" description="DDE-1" evidence="2">
    <location>
        <begin position="207"/>
        <end position="370"/>
    </location>
</feature>
<comment type="subcellular location">
    <subcellularLocation>
        <location evidence="1">Nucleus</location>
    </subcellularLocation>
</comment>
<name>A0ABR3HSY6_LOXSC</name>
<dbReference type="InterPro" id="IPR036397">
    <property type="entry name" value="RNaseH_sf"/>
</dbReference>
<dbReference type="Pfam" id="PF05225">
    <property type="entry name" value="HTH_psq"/>
    <property type="match status" value="1"/>
</dbReference>
<dbReference type="PANTHER" id="PTHR19303">
    <property type="entry name" value="TRANSPOSON"/>
    <property type="match status" value="1"/>
</dbReference>
<dbReference type="InterPro" id="IPR050863">
    <property type="entry name" value="CenT-Element_Derived"/>
</dbReference>
<evidence type="ECO:0000259" key="3">
    <source>
        <dbReference type="Pfam" id="PF05225"/>
    </source>
</evidence>
<dbReference type="SUPFAM" id="SSF46689">
    <property type="entry name" value="Homeodomain-like"/>
    <property type="match status" value="1"/>
</dbReference>
<dbReference type="InterPro" id="IPR009057">
    <property type="entry name" value="Homeodomain-like_sf"/>
</dbReference>
<comment type="caution">
    <text evidence="4">The sequence shown here is derived from an EMBL/GenBank/DDBJ whole genome shotgun (WGS) entry which is preliminary data.</text>
</comment>
<dbReference type="InterPro" id="IPR004875">
    <property type="entry name" value="DDE_SF_endonuclease_dom"/>
</dbReference>
<dbReference type="PANTHER" id="PTHR19303:SF74">
    <property type="entry name" value="POGO TRANSPOSABLE ELEMENT WITH KRAB DOMAIN"/>
    <property type="match status" value="1"/>
</dbReference>
<dbReference type="InterPro" id="IPR007889">
    <property type="entry name" value="HTH_Psq"/>
</dbReference>
<organism evidence="4 5">
    <name type="scientific">Loxostege sticticalis</name>
    <name type="common">Beet webworm moth</name>
    <dbReference type="NCBI Taxonomy" id="481309"/>
    <lineage>
        <taxon>Eukaryota</taxon>
        <taxon>Metazoa</taxon>
        <taxon>Ecdysozoa</taxon>
        <taxon>Arthropoda</taxon>
        <taxon>Hexapoda</taxon>
        <taxon>Insecta</taxon>
        <taxon>Pterygota</taxon>
        <taxon>Neoptera</taxon>
        <taxon>Endopterygota</taxon>
        <taxon>Lepidoptera</taxon>
        <taxon>Glossata</taxon>
        <taxon>Ditrysia</taxon>
        <taxon>Pyraloidea</taxon>
        <taxon>Crambidae</taxon>
        <taxon>Pyraustinae</taxon>
        <taxon>Loxostege</taxon>
    </lineage>
</organism>
<dbReference type="Proteomes" id="UP001549920">
    <property type="component" value="Unassembled WGS sequence"/>
</dbReference>
<proteinExistence type="predicted"/>
<keyword evidence="5" id="KW-1185">Reference proteome</keyword>
<evidence type="ECO:0000259" key="2">
    <source>
        <dbReference type="Pfam" id="PF03184"/>
    </source>
</evidence>
<dbReference type="Pfam" id="PF03184">
    <property type="entry name" value="DDE_1"/>
    <property type="match status" value="1"/>
</dbReference>
<evidence type="ECO:0000313" key="5">
    <source>
        <dbReference type="Proteomes" id="UP001549920"/>
    </source>
</evidence>
<dbReference type="Gene3D" id="3.30.420.10">
    <property type="entry name" value="Ribonuclease H-like superfamily/Ribonuclease H"/>
    <property type="match status" value="1"/>
</dbReference>
<sequence length="455" mass="51718">MVRHYIRKKEKAYTDLDLQKAIDDVKNNGMSSSQAALVYGIPRTTINTRLQCVHDTVGRPTVFSADFEKRMAENLHIMEKHGFPLSRKEASVLISEYVRRNGMTTPFKDDIPGKDWFYLFQKRNGLSIKKPQHVEIARRKACDPFVIYEYFDLLEKVVEELNLKDKPQQIYNLDETSICNDPVKGKIIGKKGFPATRTTSGPGRHNTTVLLATNACGVKIPPLIVLQGKTLCSQWFYENENVKTAYVVSEKGWMETTIFEKYMRDTFVPAIGDERPVLLVYDGHSTHVDLSVIENAASQGITILKLPPHSSHILQPLDCSTMKPLKDKWEDEIIKWQRLHIGYKLPKNEFARILTKIWDDMNPVILQNGFKITGLYPVNRNAISKALFDLSSLQKWEKYNLQIAQIANEVPSLANLALHTINSDLIITSGLLKIHMLQELHHSNIASASTCGQVS</sequence>
<evidence type="ECO:0008006" key="6">
    <source>
        <dbReference type="Google" id="ProtNLM"/>
    </source>
</evidence>
<protein>
    <recommendedName>
        <fullName evidence="6">Transposase</fullName>
    </recommendedName>
</protein>
<accession>A0ABR3HSY6</accession>
<gene>
    <name evidence="4" type="ORF">ABMA27_003398</name>
</gene>
<evidence type="ECO:0000313" key="4">
    <source>
        <dbReference type="EMBL" id="KAL0879683.1"/>
    </source>
</evidence>
<feature type="domain" description="HTH psq-type" evidence="3">
    <location>
        <begin position="17"/>
        <end position="50"/>
    </location>
</feature>